<keyword evidence="1" id="KW-0413">Isomerase</keyword>
<dbReference type="Pfam" id="PF13155">
    <property type="entry name" value="Toprim_2"/>
    <property type="match status" value="1"/>
</dbReference>
<dbReference type="Gene3D" id="3.40.1360.10">
    <property type="match status" value="1"/>
</dbReference>
<gene>
    <name evidence="1" type="ORF">F5544_43295</name>
</gene>
<dbReference type="AlphaFoldDB" id="A0A6G9YTX8"/>
<sequence length="213" mass="23303">MRRLNASQRKSLQEATSQYAQSLEGSPAAEYLANRGLLVPGFGLGFVENPHPGHEQYRGFLSIPYLRWSPGKQLSVVSIRFRCLRPNCEHQGHGKYLTAPGDRPRLYNTADLLEPSPFVCVTEGELDAITAHLCGLPAVGVPGAETWQKHYKEPMLGYEAVYVLADGDEPGIRFANAVAGQLPNARVIPMPPGEDVNSFVASHGRQALLDRIA</sequence>
<dbReference type="GO" id="GO:0016853">
    <property type="term" value="F:isomerase activity"/>
    <property type="evidence" value="ECO:0007669"/>
    <property type="project" value="UniProtKB-KW"/>
</dbReference>
<proteinExistence type="predicted"/>
<dbReference type="SUPFAM" id="SSF56731">
    <property type="entry name" value="DNA primase core"/>
    <property type="match status" value="1"/>
</dbReference>
<accession>A0A6G9YTX8</accession>
<organism evidence="1 2">
    <name type="scientific">Nocardia arthritidis</name>
    <dbReference type="NCBI Taxonomy" id="228602"/>
    <lineage>
        <taxon>Bacteria</taxon>
        <taxon>Bacillati</taxon>
        <taxon>Actinomycetota</taxon>
        <taxon>Actinomycetes</taxon>
        <taxon>Mycobacteriales</taxon>
        <taxon>Nocardiaceae</taxon>
        <taxon>Nocardia</taxon>
    </lineage>
</organism>
<dbReference type="CDD" id="cd01029">
    <property type="entry name" value="TOPRIM_primases"/>
    <property type="match status" value="1"/>
</dbReference>
<name>A0A6G9YTX8_9NOCA</name>
<protein>
    <submittedName>
        <fullName evidence="1">Topoisomerase</fullName>
    </submittedName>
</protein>
<dbReference type="Proteomes" id="UP000503540">
    <property type="component" value="Chromosome"/>
</dbReference>
<dbReference type="InterPro" id="IPR034154">
    <property type="entry name" value="TOPRIM_DnaG/twinkle"/>
</dbReference>
<dbReference type="KEGG" id="nah:F5544_43295"/>
<evidence type="ECO:0000313" key="1">
    <source>
        <dbReference type="EMBL" id="QIS16466.1"/>
    </source>
</evidence>
<dbReference type="EMBL" id="CP046172">
    <property type="protein sequence ID" value="QIS16466.1"/>
    <property type="molecule type" value="Genomic_DNA"/>
</dbReference>
<reference evidence="1 2" key="1">
    <citation type="journal article" date="2019" name="ACS Chem. Biol.">
        <title>Identification and Mobilization of a Cryptic Antibiotic Biosynthesis Gene Locus from a Human-Pathogenic Nocardia Isolate.</title>
        <authorList>
            <person name="Herisse M."/>
            <person name="Ishida K."/>
            <person name="Porter J.L."/>
            <person name="Howden B."/>
            <person name="Hertweck C."/>
            <person name="Stinear T.P."/>
            <person name="Pidot S.J."/>
        </authorList>
    </citation>
    <scope>NUCLEOTIDE SEQUENCE [LARGE SCALE GENOMIC DNA]</scope>
    <source>
        <strain evidence="1 2">AUSMDU00012717</strain>
    </source>
</reference>
<evidence type="ECO:0000313" key="2">
    <source>
        <dbReference type="Proteomes" id="UP000503540"/>
    </source>
</evidence>
<keyword evidence="2" id="KW-1185">Reference proteome</keyword>